<dbReference type="Pfam" id="PF00106">
    <property type="entry name" value="adh_short"/>
    <property type="match status" value="1"/>
</dbReference>
<dbReference type="PANTHER" id="PTHR44196">
    <property type="entry name" value="DEHYDROGENASE/REDUCTASE SDR FAMILY MEMBER 7B"/>
    <property type="match status" value="1"/>
</dbReference>
<dbReference type="AlphaFoldDB" id="A0A0U3TX44"/>
<comment type="similarity">
    <text evidence="1 3">Belongs to the short-chain dehydrogenases/reductases (SDR) family.</text>
</comment>
<dbReference type="GO" id="GO:0016491">
    <property type="term" value="F:oxidoreductase activity"/>
    <property type="evidence" value="ECO:0007669"/>
    <property type="project" value="UniProtKB-KW"/>
</dbReference>
<protein>
    <submittedName>
        <fullName evidence="4">Putative short-chain dehydrogenase</fullName>
    </submittedName>
</protein>
<name>A0A0U3TX44_9ACTN</name>
<dbReference type="InterPro" id="IPR002347">
    <property type="entry name" value="SDR_fam"/>
</dbReference>
<accession>A0A0U3TX44</accession>
<evidence type="ECO:0000256" key="3">
    <source>
        <dbReference type="RuleBase" id="RU000363"/>
    </source>
</evidence>
<proteinExistence type="inferred from homology"/>
<evidence type="ECO:0000256" key="2">
    <source>
        <dbReference type="ARBA" id="ARBA00023002"/>
    </source>
</evidence>
<dbReference type="PIRSF" id="PIRSF000126">
    <property type="entry name" value="11-beta-HSD1"/>
    <property type="match status" value="1"/>
</dbReference>
<evidence type="ECO:0000313" key="4">
    <source>
        <dbReference type="EMBL" id="ALV82448.1"/>
    </source>
</evidence>
<keyword evidence="2" id="KW-0560">Oxidoreductase</keyword>
<dbReference type="CDD" id="cd05233">
    <property type="entry name" value="SDR_c"/>
    <property type="match status" value="1"/>
</dbReference>
<dbReference type="SUPFAM" id="SSF51735">
    <property type="entry name" value="NAD(P)-binding Rossmann-fold domains"/>
    <property type="match status" value="1"/>
</dbReference>
<dbReference type="InterPro" id="IPR036291">
    <property type="entry name" value="NAD(P)-bd_dom_sf"/>
</dbReference>
<sequence length="260" mass="28055">MPTALITGATAGLGRAFAQALARDGYGLVLVARSEPALRKTAEELRDAHGTAAEVLAADLATDEGCDAVRARLVSGPRVDLLVNNAGIGHERPFLTNGTASEERLLDLNVRAVLRLTDAALTAMTDRRGGAILNVASVAGVGPSWLSSTYPASKAWVIAFTESLAWSRQVREAGVRMTAVLPGYTRTEFHQRAGIPTTFPPAWLWLDADDVVRTALRDLHRGKVISVPSLRYKAAAWMLRHLPRSLTRQGAWDISAHPHR</sequence>
<evidence type="ECO:0000256" key="1">
    <source>
        <dbReference type="ARBA" id="ARBA00006484"/>
    </source>
</evidence>
<dbReference type="GO" id="GO:0016020">
    <property type="term" value="C:membrane"/>
    <property type="evidence" value="ECO:0007669"/>
    <property type="project" value="TreeGrafter"/>
</dbReference>
<dbReference type="Gene3D" id="3.40.50.720">
    <property type="entry name" value="NAD(P)-binding Rossmann-like Domain"/>
    <property type="match status" value="1"/>
</dbReference>
<dbReference type="EMBL" id="KT362050">
    <property type="protein sequence ID" value="ALV82448.1"/>
    <property type="molecule type" value="Genomic_DNA"/>
</dbReference>
<dbReference type="PRINTS" id="PR00081">
    <property type="entry name" value="GDHRDH"/>
</dbReference>
<reference evidence="4" key="1">
    <citation type="submission" date="2015-08" db="EMBL/GenBank/DDBJ databases">
        <title>Svaricin biosynthetic gene cluster.</title>
        <authorList>
            <person name="Xu M."/>
            <person name="Wang Y."/>
            <person name="Liu M."/>
            <person name="Zhao Z."/>
            <person name="Xu L."/>
            <person name="Chen X."/>
            <person name="Gao G."/>
            <person name="Han D."/>
            <person name="Liu L."/>
            <person name="Huang S."/>
            <person name="He X."/>
            <person name="Lin S."/>
            <person name="Kang Q."/>
            <person name="Ou H."/>
            <person name="Zhou H."/>
            <person name="Pang X."/>
            <person name="Deng Z."/>
            <person name="Tao M."/>
        </authorList>
    </citation>
    <scope>NUCLEOTIDE SEQUENCE</scope>
    <source>
        <strain evidence="4">Snt24</strain>
    </source>
</reference>
<dbReference type="PRINTS" id="PR00080">
    <property type="entry name" value="SDRFAMILY"/>
</dbReference>
<dbReference type="PANTHER" id="PTHR44196:SF2">
    <property type="entry name" value="SHORT-CHAIN DEHYDROGENASE-RELATED"/>
    <property type="match status" value="1"/>
</dbReference>
<organism evidence="4">
    <name type="scientific">Streptomyces variabilis</name>
    <dbReference type="NCBI Taxonomy" id="67372"/>
    <lineage>
        <taxon>Bacteria</taxon>
        <taxon>Bacillati</taxon>
        <taxon>Actinomycetota</taxon>
        <taxon>Actinomycetes</taxon>
        <taxon>Kitasatosporales</taxon>
        <taxon>Streptomycetaceae</taxon>
        <taxon>Streptomyces</taxon>
        <taxon>Streptomyces griseoincarnatus group</taxon>
    </lineage>
</organism>